<organism evidence="1">
    <name type="scientific">marine sediment metagenome</name>
    <dbReference type="NCBI Taxonomy" id="412755"/>
    <lineage>
        <taxon>unclassified sequences</taxon>
        <taxon>metagenomes</taxon>
        <taxon>ecological metagenomes</taxon>
    </lineage>
</organism>
<sequence>MKELIAQLEDSFSVKVSSEKIKEAIKLMNKVRSLLMEISEFRSKMVLKGSEFHALVKEVQQIDIKLLTKIKASTLKLSYKFVR</sequence>
<comment type="caution">
    <text evidence="1">The sequence shown here is derived from an EMBL/GenBank/DDBJ whole genome shotgun (WGS) entry which is preliminary data.</text>
</comment>
<evidence type="ECO:0000313" key="1">
    <source>
        <dbReference type="EMBL" id="GAI73156.1"/>
    </source>
</evidence>
<gene>
    <name evidence="1" type="ORF">S12H4_21951</name>
</gene>
<dbReference type="EMBL" id="BARW01011367">
    <property type="protein sequence ID" value="GAI73156.1"/>
    <property type="molecule type" value="Genomic_DNA"/>
</dbReference>
<dbReference type="AlphaFoldDB" id="X1S1W1"/>
<reference evidence="1" key="1">
    <citation type="journal article" date="2014" name="Front. Microbiol.">
        <title>High frequency of phylogenetically diverse reductive dehalogenase-homologous genes in deep subseafloor sedimentary metagenomes.</title>
        <authorList>
            <person name="Kawai M."/>
            <person name="Futagami T."/>
            <person name="Toyoda A."/>
            <person name="Takaki Y."/>
            <person name="Nishi S."/>
            <person name="Hori S."/>
            <person name="Arai W."/>
            <person name="Tsubouchi T."/>
            <person name="Morono Y."/>
            <person name="Uchiyama I."/>
            <person name="Ito T."/>
            <person name="Fujiyama A."/>
            <person name="Inagaki F."/>
            <person name="Takami H."/>
        </authorList>
    </citation>
    <scope>NUCLEOTIDE SEQUENCE</scope>
    <source>
        <strain evidence="1">Expedition CK06-06</strain>
    </source>
</reference>
<dbReference type="Pfam" id="PF06050">
    <property type="entry name" value="HGD-D"/>
    <property type="match status" value="1"/>
</dbReference>
<dbReference type="InterPro" id="IPR010327">
    <property type="entry name" value="FldB/FldC_alpha/beta"/>
</dbReference>
<accession>X1S1W1</accession>
<name>X1S1W1_9ZZZZ</name>
<proteinExistence type="predicted"/>
<dbReference type="Gene3D" id="1.20.1270.370">
    <property type="match status" value="1"/>
</dbReference>
<protein>
    <submittedName>
        <fullName evidence="1">Uncharacterized protein</fullName>
    </submittedName>
</protein>